<evidence type="ECO:0000256" key="3">
    <source>
        <dbReference type="ARBA" id="ARBA00022723"/>
    </source>
</evidence>
<gene>
    <name evidence="9" type="ORF">POM88_034707</name>
</gene>
<proteinExistence type="predicted"/>
<feature type="domain" description="Terpene synthase N-terminal" evidence="7">
    <location>
        <begin position="58"/>
        <end position="230"/>
    </location>
</feature>
<dbReference type="InterPro" id="IPR050148">
    <property type="entry name" value="Terpene_synthase-like"/>
</dbReference>
<dbReference type="Proteomes" id="UP001237642">
    <property type="component" value="Unassembled WGS sequence"/>
</dbReference>
<feature type="domain" description="Terpene synthase metal-binding" evidence="8">
    <location>
        <begin position="289"/>
        <end position="525"/>
    </location>
</feature>
<keyword evidence="4" id="KW-0460">Magnesium</keyword>
<dbReference type="InterPro" id="IPR001906">
    <property type="entry name" value="Terpene_synth_N"/>
</dbReference>
<evidence type="ECO:0000256" key="1">
    <source>
        <dbReference type="ARBA" id="ARBA00001936"/>
    </source>
</evidence>
<dbReference type="FunFam" id="1.10.600.10:FF:000007">
    <property type="entry name" value="Isoprene synthase, chloroplastic"/>
    <property type="match status" value="1"/>
</dbReference>
<dbReference type="Pfam" id="PF03936">
    <property type="entry name" value="Terpene_synth_C"/>
    <property type="match status" value="1"/>
</dbReference>
<evidence type="ECO:0000256" key="5">
    <source>
        <dbReference type="ARBA" id="ARBA00023211"/>
    </source>
</evidence>
<dbReference type="PANTHER" id="PTHR31225:SF245">
    <property type="entry name" value="(-)-ALPHA-TERPINEOL SYNTHASE-LIKE"/>
    <property type="match status" value="1"/>
</dbReference>
<reference evidence="9" key="2">
    <citation type="submission" date="2023-05" db="EMBL/GenBank/DDBJ databases">
        <authorList>
            <person name="Schelkunov M.I."/>
        </authorList>
    </citation>
    <scope>NUCLEOTIDE SEQUENCE</scope>
    <source>
        <strain evidence="9">Hsosn_3</strain>
        <tissue evidence="9">Leaf</tissue>
    </source>
</reference>
<dbReference type="GO" id="GO:0010333">
    <property type="term" value="F:terpene synthase activity"/>
    <property type="evidence" value="ECO:0007669"/>
    <property type="project" value="InterPro"/>
</dbReference>
<dbReference type="InterPro" id="IPR005630">
    <property type="entry name" value="Terpene_synthase_metal-bd"/>
</dbReference>
<evidence type="ECO:0000256" key="6">
    <source>
        <dbReference type="ARBA" id="ARBA00023239"/>
    </source>
</evidence>
<dbReference type="SFLD" id="SFLDG01019">
    <property type="entry name" value="Terpene_Cyclase_Like_1_C_Termi"/>
    <property type="match status" value="1"/>
</dbReference>
<keyword evidence="6" id="KW-0456">Lyase</keyword>
<evidence type="ECO:0000313" key="9">
    <source>
        <dbReference type="EMBL" id="KAK1368615.1"/>
    </source>
</evidence>
<keyword evidence="10" id="KW-1185">Reference proteome</keyword>
<organism evidence="9 10">
    <name type="scientific">Heracleum sosnowskyi</name>
    <dbReference type="NCBI Taxonomy" id="360622"/>
    <lineage>
        <taxon>Eukaryota</taxon>
        <taxon>Viridiplantae</taxon>
        <taxon>Streptophyta</taxon>
        <taxon>Embryophyta</taxon>
        <taxon>Tracheophyta</taxon>
        <taxon>Spermatophyta</taxon>
        <taxon>Magnoliopsida</taxon>
        <taxon>eudicotyledons</taxon>
        <taxon>Gunneridae</taxon>
        <taxon>Pentapetalae</taxon>
        <taxon>asterids</taxon>
        <taxon>campanulids</taxon>
        <taxon>Apiales</taxon>
        <taxon>Apiaceae</taxon>
        <taxon>Apioideae</taxon>
        <taxon>apioid superclade</taxon>
        <taxon>Tordylieae</taxon>
        <taxon>Tordyliinae</taxon>
        <taxon>Heracleum</taxon>
    </lineage>
</organism>
<name>A0AAD8HJS5_9APIA</name>
<dbReference type="FunFam" id="1.50.10.130:FF:000001">
    <property type="entry name" value="Isoprene synthase, chloroplastic"/>
    <property type="match status" value="1"/>
</dbReference>
<sequence length="587" mass="68065">MAAIFPVSPLINFRRFTPCKLKAVTACKSVIKSVTGITKVPVTTEPIVRRSANYKPCLWDDNFLQSLKTEYMGEAIDARASALREEVRMIFNNVVEPLDQLELIDQLQRLGLDYHFHDEINRTLKNIHTGQKNETWEKDLHATALEFRLLRQHGHYISPEGFKRFTENGSFNKGIRADVQGLLSLYEASYFSIDGESLMDEAWSFTSNLLKECPENTVDLDLQMQVRNALELPLQWRIPRFDAKWYINLYQKSGDMIPAVLAFAKLDFNVRQGLNQEELKDLSRWWSRLGMGEKLPFSRDRLVASFFWSLGITGEPHHRYCREVLTKIIELIGVYDDVYDVYGTLDELELFTDVVHRWDINAMKELPDYMKLCFLSLINVVNETTYDILKDHNIDTFPHQKKWFNDLFERYIVEARWYNSGYQPTLEEYLKNGFVSIAGPIAVLYSYICTEDRIKKEDLEFIEDLPDIVRLACEIFRLTDDYGTSSAELKRGDVPSSIHCYMSDAGVSEEVSREHMMNLIRKKWAQINKLRFSKENNNPLSWSFVDIMLNLIRAAHCLYNAGDDGYGVEDVVAKDTLVSLLVEPIPL</sequence>
<dbReference type="InterPro" id="IPR008949">
    <property type="entry name" value="Isoprenoid_synthase_dom_sf"/>
</dbReference>
<keyword evidence="3" id="KW-0479">Metal-binding</keyword>
<evidence type="ECO:0000259" key="7">
    <source>
        <dbReference type="Pfam" id="PF01397"/>
    </source>
</evidence>
<dbReference type="GO" id="GO:0000287">
    <property type="term" value="F:magnesium ion binding"/>
    <property type="evidence" value="ECO:0007669"/>
    <property type="project" value="InterPro"/>
</dbReference>
<dbReference type="SFLD" id="SFLDS00005">
    <property type="entry name" value="Isoprenoid_Synthase_Type_I"/>
    <property type="match status" value="1"/>
</dbReference>
<dbReference type="SUPFAM" id="SSF48576">
    <property type="entry name" value="Terpenoid synthases"/>
    <property type="match status" value="1"/>
</dbReference>
<evidence type="ECO:0000259" key="8">
    <source>
        <dbReference type="Pfam" id="PF03936"/>
    </source>
</evidence>
<comment type="cofactor">
    <cofactor evidence="2">
        <name>Mg(2+)</name>
        <dbReference type="ChEBI" id="CHEBI:18420"/>
    </cofactor>
</comment>
<evidence type="ECO:0000313" key="10">
    <source>
        <dbReference type="Proteomes" id="UP001237642"/>
    </source>
</evidence>
<keyword evidence="5" id="KW-0464">Manganese</keyword>
<comment type="caution">
    <text evidence="9">The sequence shown here is derived from an EMBL/GenBank/DDBJ whole genome shotgun (WGS) entry which is preliminary data.</text>
</comment>
<dbReference type="GO" id="GO:0016102">
    <property type="term" value="P:diterpenoid biosynthetic process"/>
    <property type="evidence" value="ECO:0007669"/>
    <property type="project" value="InterPro"/>
</dbReference>
<dbReference type="InterPro" id="IPR034741">
    <property type="entry name" value="Terpene_cyclase-like_1_C"/>
</dbReference>
<dbReference type="Pfam" id="PF01397">
    <property type="entry name" value="Terpene_synth"/>
    <property type="match status" value="1"/>
</dbReference>
<comment type="cofactor">
    <cofactor evidence="1">
        <name>Mn(2+)</name>
        <dbReference type="ChEBI" id="CHEBI:29035"/>
    </cofactor>
</comment>
<protein>
    <submittedName>
        <fullName evidence="9">(+)-delta-cadinene synthase</fullName>
    </submittedName>
</protein>
<reference evidence="9" key="1">
    <citation type="submission" date="2023-02" db="EMBL/GenBank/DDBJ databases">
        <title>Genome of toxic invasive species Heracleum sosnowskyi carries increased number of genes despite the absence of recent whole-genome duplications.</title>
        <authorList>
            <person name="Schelkunov M."/>
            <person name="Shtratnikova V."/>
            <person name="Makarenko M."/>
            <person name="Klepikova A."/>
            <person name="Omelchenko D."/>
            <person name="Novikova G."/>
            <person name="Obukhova E."/>
            <person name="Bogdanov V."/>
            <person name="Penin A."/>
            <person name="Logacheva M."/>
        </authorList>
    </citation>
    <scope>NUCLEOTIDE SEQUENCE</scope>
    <source>
        <strain evidence="9">Hsosn_3</strain>
        <tissue evidence="9">Leaf</tissue>
    </source>
</reference>
<evidence type="ECO:0000256" key="4">
    <source>
        <dbReference type="ARBA" id="ARBA00022842"/>
    </source>
</evidence>
<dbReference type="Gene3D" id="1.10.600.10">
    <property type="entry name" value="Farnesyl Diphosphate Synthase"/>
    <property type="match status" value="1"/>
</dbReference>
<accession>A0AAD8HJS5</accession>
<dbReference type="Gene3D" id="1.50.10.130">
    <property type="entry name" value="Terpene synthase, N-terminal domain"/>
    <property type="match status" value="1"/>
</dbReference>
<dbReference type="CDD" id="cd00684">
    <property type="entry name" value="Terpene_cyclase_plant_C1"/>
    <property type="match status" value="1"/>
</dbReference>
<dbReference type="InterPro" id="IPR044814">
    <property type="entry name" value="Terpene_cyclase_plant_C1"/>
</dbReference>
<dbReference type="EMBL" id="JAUIZM010000008">
    <property type="protein sequence ID" value="KAK1368615.1"/>
    <property type="molecule type" value="Genomic_DNA"/>
</dbReference>
<dbReference type="AlphaFoldDB" id="A0AAD8HJS5"/>
<dbReference type="SUPFAM" id="SSF48239">
    <property type="entry name" value="Terpenoid cyclases/Protein prenyltransferases"/>
    <property type="match status" value="1"/>
</dbReference>
<evidence type="ECO:0000256" key="2">
    <source>
        <dbReference type="ARBA" id="ARBA00001946"/>
    </source>
</evidence>
<dbReference type="PANTHER" id="PTHR31225">
    <property type="entry name" value="OS04G0344100 PROTEIN-RELATED"/>
    <property type="match status" value="1"/>
</dbReference>
<dbReference type="InterPro" id="IPR008930">
    <property type="entry name" value="Terpenoid_cyclase/PrenylTrfase"/>
</dbReference>
<dbReference type="InterPro" id="IPR036965">
    <property type="entry name" value="Terpene_synth_N_sf"/>
</dbReference>